<proteinExistence type="predicted"/>
<keyword evidence="2" id="KW-1185">Reference proteome</keyword>
<name>A0ACC2EIU9_DIPCM</name>
<comment type="caution">
    <text evidence="1">The sequence shown here is derived from an EMBL/GenBank/DDBJ whole genome shotgun (WGS) entry which is preliminary data.</text>
</comment>
<organism evidence="1 2">
    <name type="scientific">Diphasiastrum complanatum</name>
    <name type="common">Issler's clubmoss</name>
    <name type="synonym">Lycopodium complanatum</name>
    <dbReference type="NCBI Taxonomy" id="34168"/>
    <lineage>
        <taxon>Eukaryota</taxon>
        <taxon>Viridiplantae</taxon>
        <taxon>Streptophyta</taxon>
        <taxon>Embryophyta</taxon>
        <taxon>Tracheophyta</taxon>
        <taxon>Lycopodiopsida</taxon>
        <taxon>Lycopodiales</taxon>
        <taxon>Lycopodiaceae</taxon>
        <taxon>Lycopodioideae</taxon>
        <taxon>Diphasiastrum</taxon>
    </lineage>
</organism>
<accession>A0ACC2EIU9</accession>
<gene>
    <name evidence="1" type="ORF">O6H91_02G107700</name>
</gene>
<evidence type="ECO:0000313" key="1">
    <source>
        <dbReference type="EMBL" id="KAJ7566534.1"/>
    </source>
</evidence>
<dbReference type="EMBL" id="CM055093">
    <property type="protein sequence ID" value="KAJ7566534.1"/>
    <property type="molecule type" value="Genomic_DNA"/>
</dbReference>
<sequence length="110" mass="12416">MEVVDLQWRRRSGEGAAFYRALKMIQRRCIQAETFATNIGKSLVTRESCGNVITVGRLFNGFDTATIMVTSGRKHLPGNNEAIHLANLHLILKRLHSVECLLQDCSKILY</sequence>
<protein>
    <submittedName>
        <fullName evidence="1">Uncharacterized protein</fullName>
    </submittedName>
</protein>
<dbReference type="Proteomes" id="UP001162992">
    <property type="component" value="Chromosome 2"/>
</dbReference>
<reference evidence="2" key="1">
    <citation type="journal article" date="2024" name="Proc. Natl. Acad. Sci. U.S.A.">
        <title>Extraordinary preservation of gene collinearity over three hundred million years revealed in homosporous lycophytes.</title>
        <authorList>
            <person name="Li C."/>
            <person name="Wickell D."/>
            <person name="Kuo L.Y."/>
            <person name="Chen X."/>
            <person name="Nie B."/>
            <person name="Liao X."/>
            <person name="Peng D."/>
            <person name="Ji J."/>
            <person name="Jenkins J."/>
            <person name="Williams M."/>
            <person name="Shu S."/>
            <person name="Plott C."/>
            <person name="Barry K."/>
            <person name="Rajasekar S."/>
            <person name="Grimwood J."/>
            <person name="Han X."/>
            <person name="Sun S."/>
            <person name="Hou Z."/>
            <person name="He W."/>
            <person name="Dai G."/>
            <person name="Sun C."/>
            <person name="Schmutz J."/>
            <person name="Leebens-Mack J.H."/>
            <person name="Li F.W."/>
            <person name="Wang L."/>
        </authorList>
    </citation>
    <scope>NUCLEOTIDE SEQUENCE [LARGE SCALE GENOMIC DNA]</scope>
    <source>
        <strain evidence="2">cv. PW_Plant_1</strain>
    </source>
</reference>
<evidence type="ECO:0000313" key="2">
    <source>
        <dbReference type="Proteomes" id="UP001162992"/>
    </source>
</evidence>